<dbReference type="SUPFAM" id="SSF52540">
    <property type="entry name" value="P-loop containing nucleoside triphosphate hydrolases"/>
    <property type="match status" value="1"/>
</dbReference>
<evidence type="ECO:0000313" key="7">
    <source>
        <dbReference type="Proteomes" id="UP000019666"/>
    </source>
</evidence>
<keyword evidence="2" id="KW-0813">Transport</keyword>
<dbReference type="AlphaFoldDB" id="A0A017HLB3"/>
<proteinExistence type="inferred from homology"/>
<dbReference type="GO" id="GO:1990060">
    <property type="term" value="C:maltose transport complex"/>
    <property type="evidence" value="ECO:0007669"/>
    <property type="project" value="TreeGrafter"/>
</dbReference>
<dbReference type="InterPro" id="IPR017871">
    <property type="entry name" value="ABC_transporter-like_CS"/>
</dbReference>
<keyword evidence="3" id="KW-0547">Nucleotide-binding</keyword>
<dbReference type="GO" id="GO:0005524">
    <property type="term" value="F:ATP binding"/>
    <property type="evidence" value="ECO:0007669"/>
    <property type="project" value="UniProtKB-KW"/>
</dbReference>
<dbReference type="InterPro" id="IPR012340">
    <property type="entry name" value="NA-bd_OB-fold"/>
</dbReference>
<sequence length="315" mass="34559">MLRLIAGLETATAGRIEIDGRDVTRFEPVDRRLAMVFQSYALYPHMTVRGNMAFALETAGSPRAEIDRRVREAARVLKLEGLLDRRPAQLSGGQRQRVAIGRAIVREPVAFLFDEPLSNLDAALRIETRQEIARLHQQLGATTIYVTHDQVEAMTLADKIVVLKDGRVMQAGAPMELYLEPANEFVAGFLGSPSMNFLDVEVRDVRDGRATVANAGLAPVEVRTRGAQPTPGSRARLGVRPQNLTVLEDVTLPPGAGLLRGTVELSERLGSETVVDVVLPDRSRIVATLSRDAVFLPGQDVTLTFIPEQAHLFVR</sequence>
<dbReference type="Pfam" id="PF08402">
    <property type="entry name" value="TOBE_2"/>
    <property type="match status" value="1"/>
</dbReference>
<dbReference type="PROSITE" id="PS00211">
    <property type="entry name" value="ABC_TRANSPORTER_1"/>
    <property type="match status" value="1"/>
</dbReference>
<evidence type="ECO:0000256" key="3">
    <source>
        <dbReference type="ARBA" id="ARBA00022741"/>
    </source>
</evidence>
<evidence type="ECO:0000259" key="5">
    <source>
        <dbReference type="PROSITE" id="PS50893"/>
    </source>
</evidence>
<dbReference type="FunFam" id="3.40.50.300:FF:000042">
    <property type="entry name" value="Maltose/maltodextrin ABC transporter, ATP-binding protein"/>
    <property type="match status" value="1"/>
</dbReference>
<accession>A0A017HLB3</accession>
<evidence type="ECO:0000256" key="2">
    <source>
        <dbReference type="ARBA" id="ARBA00022448"/>
    </source>
</evidence>
<dbReference type="InterPro" id="IPR047641">
    <property type="entry name" value="ABC_transpr_MalK/UgpC-like"/>
</dbReference>
<dbReference type="EMBL" id="AOSK01000097">
    <property type="protein sequence ID" value="EYD74963.1"/>
    <property type="molecule type" value="Genomic_DNA"/>
</dbReference>
<name>A0A017HLB3_9RHOB</name>
<dbReference type="GO" id="GO:0016887">
    <property type="term" value="F:ATP hydrolysis activity"/>
    <property type="evidence" value="ECO:0007669"/>
    <property type="project" value="InterPro"/>
</dbReference>
<dbReference type="Gene3D" id="3.40.50.300">
    <property type="entry name" value="P-loop containing nucleotide triphosphate hydrolases"/>
    <property type="match status" value="1"/>
</dbReference>
<keyword evidence="7" id="KW-1185">Reference proteome</keyword>
<dbReference type="PANTHER" id="PTHR43875:SF3">
    <property type="entry name" value="MALTOSE_MALTODEXTRIN IMPORT ATP-BINDING PROTEIN MALK"/>
    <property type="match status" value="1"/>
</dbReference>
<dbReference type="InterPro" id="IPR003439">
    <property type="entry name" value="ABC_transporter-like_ATP-bd"/>
</dbReference>
<protein>
    <submittedName>
        <fullName evidence="6">Maltose/maltodextrin ABC transporter, ATP-binding protein</fullName>
    </submittedName>
</protein>
<dbReference type="Pfam" id="PF00005">
    <property type="entry name" value="ABC_tran"/>
    <property type="match status" value="1"/>
</dbReference>
<dbReference type="InterPro" id="IPR013611">
    <property type="entry name" value="Transp-assoc_OB_typ2"/>
</dbReference>
<dbReference type="RefSeq" id="WP_342670797.1">
    <property type="nucleotide sequence ID" value="NZ_KK088594.1"/>
</dbReference>
<organism evidence="6 7">
    <name type="scientific">Rubellimicrobium mesophilum DSM 19309</name>
    <dbReference type="NCBI Taxonomy" id="442562"/>
    <lineage>
        <taxon>Bacteria</taxon>
        <taxon>Pseudomonadati</taxon>
        <taxon>Pseudomonadota</taxon>
        <taxon>Alphaproteobacteria</taxon>
        <taxon>Rhodobacterales</taxon>
        <taxon>Roseobacteraceae</taxon>
        <taxon>Rubellimicrobium</taxon>
    </lineage>
</organism>
<keyword evidence="4 6" id="KW-0067">ATP-binding</keyword>
<evidence type="ECO:0000313" key="6">
    <source>
        <dbReference type="EMBL" id="EYD74963.1"/>
    </source>
</evidence>
<dbReference type="PROSITE" id="PS50893">
    <property type="entry name" value="ABC_TRANSPORTER_2"/>
    <property type="match status" value="1"/>
</dbReference>
<evidence type="ECO:0000256" key="4">
    <source>
        <dbReference type="ARBA" id="ARBA00022840"/>
    </source>
</evidence>
<evidence type="ECO:0000256" key="1">
    <source>
        <dbReference type="ARBA" id="ARBA00005417"/>
    </source>
</evidence>
<dbReference type="HOGENOM" id="CLU_000604_1_1_5"/>
<dbReference type="InterPro" id="IPR027417">
    <property type="entry name" value="P-loop_NTPase"/>
</dbReference>
<feature type="domain" description="ABC transporter" evidence="5">
    <location>
        <begin position="1"/>
        <end position="190"/>
    </location>
</feature>
<dbReference type="STRING" id="442562.Rumeso_03475"/>
<dbReference type="PANTHER" id="PTHR43875">
    <property type="entry name" value="MALTODEXTRIN IMPORT ATP-BINDING PROTEIN MSMX"/>
    <property type="match status" value="1"/>
</dbReference>
<dbReference type="Gene3D" id="2.40.50.140">
    <property type="entry name" value="Nucleic acid-binding proteins"/>
    <property type="match status" value="1"/>
</dbReference>
<comment type="caution">
    <text evidence="6">The sequence shown here is derived from an EMBL/GenBank/DDBJ whole genome shotgun (WGS) entry which is preliminary data.</text>
</comment>
<dbReference type="Proteomes" id="UP000019666">
    <property type="component" value="Unassembled WGS sequence"/>
</dbReference>
<dbReference type="SUPFAM" id="SSF50331">
    <property type="entry name" value="MOP-like"/>
    <property type="match status" value="1"/>
</dbReference>
<dbReference type="GO" id="GO:0055052">
    <property type="term" value="C:ATP-binding cassette (ABC) transporter complex, substrate-binding subunit-containing"/>
    <property type="evidence" value="ECO:0007669"/>
    <property type="project" value="TreeGrafter"/>
</dbReference>
<reference evidence="6 7" key="1">
    <citation type="submission" date="2013-02" db="EMBL/GenBank/DDBJ databases">
        <authorList>
            <person name="Fiebig A."/>
            <person name="Goeker M."/>
            <person name="Klenk H.-P.P."/>
        </authorList>
    </citation>
    <scope>NUCLEOTIDE SEQUENCE [LARGE SCALE GENOMIC DNA]</scope>
    <source>
        <strain evidence="6 7">DSM 19309</strain>
    </source>
</reference>
<dbReference type="Gene3D" id="2.40.50.100">
    <property type="match status" value="1"/>
</dbReference>
<dbReference type="InterPro" id="IPR008995">
    <property type="entry name" value="Mo/tungstate-bd_C_term_dom"/>
</dbReference>
<comment type="similarity">
    <text evidence="1">Belongs to the ABC transporter superfamily.</text>
</comment>
<dbReference type="GO" id="GO:0015423">
    <property type="term" value="F:ABC-type maltose transporter activity"/>
    <property type="evidence" value="ECO:0007669"/>
    <property type="project" value="TreeGrafter"/>
</dbReference>
<gene>
    <name evidence="6" type="ORF">Rumeso_03475</name>
</gene>